<keyword evidence="1" id="KW-0472">Membrane</keyword>
<keyword evidence="1" id="KW-0812">Transmembrane</keyword>
<dbReference type="Pfam" id="PF06177">
    <property type="entry name" value="QueT"/>
    <property type="match status" value="1"/>
</dbReference>
<evidence type="ECO:0008006" key="4">
    <source>
        <dbReference type="Google" id="ProtNLM"/>
    </source>
</evidence>
<evidence type="ECO:0000313" key="3">
    <source>
        <dbReference type="Proteomes" id="UP000001572"/>
    </source>
</evidence>
<gene>
    <name evidence="2" type="ordered locus">Amet_4436</name>
</gene>
<dbReference type="PANTHER" id="PTHR40044">
    <property type="entry name" value="INTEGRAL MEMBRANE PROTEIN-RELATED"/>
    <property type="match status" value="1"/>
</dbReference>
<proteinExistence type="predicted"/>
<organism evidence="2 3">
    <name type="scientific">Alkaliphilus metalliredigens (strain QYMF)</name>
    <dbReference type="NCBI Taxonomy" id="293826"/>
    <lineage>
        <taxon>Bacteria</taxon>
        <taxon>Bacillati</taxon>
        <taxon>Bacillota</taxon>
        <taxon>Clostridia</taxon>
        <taxon>Peptostreptococcales</taxon>
        <taxon>Natronincolaceae</taxon>
        <taxon>Alkaliphilus</taxon>
    </lineage>
</organism>
<accession>A6TWE0</accession>
<sequence>MTNNVYTDGIREVNTMNKYSKSRQQIFSGKEISSTQKLTISGITMALYVVLMFFTQGFAFGQFQIRIATSLYALSAIYPFLIVPLGLSNLLSNMIMGGLGLPDIVGGFMVGIITTSLIYLIKKYRFNDWFMALPIILGPGLIVPIWLTYLINVPYTLLAFSITIGQIIPGVVGVVLVKQLRDKIK</sequence>
<feature type="transmembrane region" description="Helical" evidence="1">
    <location>
        <begin position="157"/>
        <end position="177"/>
    </location>
</feature>
<dbReference type="KEGG" id="amt:Amet_4436"/>
<name>A6TWE0_ALKMQ</name>
<feature type="transmembrane region" description="Helical" evidence="1">
    <location>
        <begin position="129"/>
        <end position="151"/>
    </location>
</feature>
<keyword evidence="1" id="KW-1133">Transmembrane helix</keyword>
<keyword evidence="3" id="KW-1185">Reference proteome</keyword>
<dbReference type="EMBL" id="CP000724">
    <property type="protein sequence ID" value="ABR50508.1"/>
    <property type="molecule type" value="Genomic_DNA"/>
</dbReference>
<dbReference type="eggNOG" id="COG4708">
    <property type="taxonomic scope" value="Bacteria"/>
</dbReference>
<evidence type="ECO:0000256" key="1">
    <source>
        <dbReference type="SAM" id="Phobius"/>
    </source>
</evidence>
<dbReference type="Proteomes" id="UP000001572">
    <property type="component" value="Chromosome"/>
</dbReference>
<feature type="transmembrane region" description="Helical" evidence="1">
    <location>
        <begin position="71"/>
        <end position="92"/>
    </location>
</feature>
<dbReference type="PANTHER" id="PTHR40044:SF1">
    <property type="entry name" value="INTEGRAL MEMBRANE PROTEIN"/>
    <property type="match status" value="1"/>
</dbReference>
<dbReference type="HOGENOM" id="CLU_104115_0_0_9"/>
<dbReference type="STRING" id="293826.Amet_4436"/>
<feature type="transmembrane region" description="Helical" evidence="1">
    <location>
        <begin position="38"/>
        <end position="59"/>
    </location>
</feature>
<feature type="transmembrane region" description="Helical" evidence="1">
    <location>
        <begin position="104"/>
        <end position="122"/>
    </location>
</feature>
<evidence type="ECO:0000313" key="2">
    <source>
        <dbReference type="EMBL" id="ABR50508.1"/>
    </source>
</evidence>
<protein>
    <recommendedName>
        <fullName evidence="4">QueT transporter</fullName>
    </recommendedName>
</protein>
<dbReference type="AlphaFoldDB" id="A6TWE0"/>
<dbReference type="InterPro" id="IPR010387">
    <property type="entry name" value="QueT"/>
</dbReference>
<reference evidence="3" key="1">
    <citation type="journal article" date="2016" name="Genome Announc.">
        <title>Complete genome sequence of Alkaliphilus metalliredigens strain QYMF, an alkaliphilic and metal-reducing bacterium isolated from borax-contaminated leachate ponds.</title>
        <authorList>
            <person name="Hwang C."/>
            <person name="Copeland A."/>
            <person name="Lucas S."/>
            <person name="Lapidus A."/>
            <person name="Barry K."/>
            <person name="Detter J.C."/>
            <person name="Glavina Del Rio T."/>
            <person name="Hammon N."/>
            <person name="Israni S."/>
            <person name="Dalin E."/>
            <person name="Tice H."/>
            <person name="Pitluck S."/>
            <person name="Chertkov O."/>
            <person name="Brettin T."/>
            <person name="Bruce D."/>
            <person name="Han C."/>
            <person name="Schmutz J."/>
            <person name="Larimer F."/>
            <person name="Land M.L."/>
            <person name="Hauser L."/>
            <person name="Kyrpides N."/>
            <person name="Mikhailova N."/>
            <person name="Ye Q."/>
            <person name="Zhou J."/>
            <person name="Richardson P."/>
            <person name="Fields M.W."/>
        </authorList>
    </citation>
    <scope>NUCLEOTIDE SEQUENCE [LARGE SCALE GENOMIC DNA]</scope>
    <source>
        <strain evidence="3">QYMF</strain>
    </source>
</reference>